<dbReference type="Gene3D" id="6.10.250.2410">
    <property type="match status" value="1"/>
</dbReference>
<dbReference type="RefSeq" id="WP_126536197.1">
    <property type="nucleotide sequence ID" value="NZ_BSPM01000008.1"/>
</dbReference>
<accession>A0A4R6RK39</accession>
<dbReference type="PANTHER" id="PTHR33969">
    <property type="entry name" value="SEGREGATION AND CONDENSATION PROTEIN A"/>
    <property type="match status" value="1"/>
</dbReference>
<dbReference type="AlphaFoldDB" id="A0A4R6RK39"/>
<proteinExistence type="predicted"/>
<dbReference type="OrthoDB" id="9793741at2"/>
<dbReference type="EMBL" id="SNXY01000006">
    <property type="protein sequence ID" value="TDP87011.1"/>
    <property type="molecule type" value="Genomic_DNA"/>
</dbReference>
<feature type="compositionally biased region" description="Low complexity" evidence="2">
    <location>
        <begin position="20"/>
        <end position="32"/>
    </location>
</feature>
<evidence type="ECO:0000313" key="3">
    <source>
        <dbReference type="EMBL" id="TDP87011.1"/>
    </source>
</evidence>
<dbReference type="Proteomes" id="UP000294547">
    <property type="component" value="Unassembled WGS sequence"/>
</dbReference>
<evidence type="ECO:0000256" key="2">
    <source>
        <dbReference type="SAM" id="MobiDB-lite"/>
    </source>
</evidence>
<sequence length="289" mass="31802">MADAETTETPTARADADDWSAPPRSEAASAAEPSLVVDVDGFEGPLDLLLTLARNQKVDLSKISILALAEQYIAFVEEARQLRLELAADYLVMAAWLAYLKSRLLLPATDDGGDEPSAEELAEALAFRLRRLEAMREAAARLVGRDRLGRDVFPRGAPEPVAVDRVNVWQAGLYDLLEAYATQRQRQIVGRVHVRRRAVWALADAREILERLVGRLADWMPIETFLAPYMPTAELRPTVRASAFSASLELVREGKLEIRQSGAFSPLFIRTARPDERGSGEPPAGEGAS</sequence>
<feature type="region of interest" description="Disordered" evidence="2">
    <location>
        <begin position="1"/>
        <end position="32"/>
    </location>
</feature>
<name>A0A4R6RK39_9HYPH</name>
<dbReference type="Pfam" id="PF02616">
    <property type="entry name" value="SMC_ScpA"/>
    <property type="match status" value="1"/>
</dbReference>
<comment type="caution">
    <text evidence="3">The sequence shown here is derived from an EMBL/GenBank/DDBJ whole genome shotgun (WGS) entry which is preliminary data.</text>
</comment>
<evidence type="ECO:0000313" key="4">
    <source>
        <dbReference type="Proteomes" id="UP000294547"/>
    </source>
</evidence>
<dbReference type="InterPro" id="IPR003768">
    <property type="entry name" value="ScpA"/>
</dbReference>
<reference evidence="3 4" key="1">
    <citation type="submission" date="2019-03" db="EMBL/GenBank/DDBJ databases">
        <title>Genomic Encyclopedia of Type Strains, Phase IV (KMG-IV): sequencing the most valuable type-strain genomes for metagenomic binning, comparative biology and taxonomic classification.</title>
        <authorList>
            <person name="Goeker M."/>
        </authorList>
    </citation>
    <scope>NUCLEOTIDE SEQUENCE [LARGE SCALE GENOMIC DNA]</scope>
    <source>
        <strain evidence="3 4">DSM 102969</strain>
    </source>
</reference>
<gene>
    <name evidence="3" type="ORF">EDD54_0896</name>
</gene>
<dbReference type="PANTHER" id="PTHR33969:SF2">
    <property type="entry name" value="SEGREGATION AND CONDENSATION PROTEIN A"/>
    <property type="match status" value="1"/>
</dbReference>
<protein>
    <recommendedName>
        <fullName evidence="1">Segregation and condensation protein A</fullName>
    </recommendedName>
</protein>
<keyword evidence="4" id="KW-1185">Reference proteome</keyword>
<evidence type="ECO:0000256" key="1">
    <source>
        <dbReference type="ARBA" id="ARBA00044777"/>
    </source>
</evidence>
<organism evidence="3 4">
    <name type="scientific">Oharaeibacter diazotrophicus</name>
    <dbReference type="NCBI Taxonomy" id="1920512"/>
    <lineage>
        <taxon>Bacteria</taxon>
        <taxon>Pseudomonadati</taxon>
        <taxon>Pseudomonadota</taxon>
        <taxon>Alphaproteobacteria</taxon>
        <taxon>Hyphomicrobiales</taxon>
        <taxon>Pleomorphomonadaceae</taxon>
        <taxon>Oharaeibacter</taxon>
    </lineage>
</organism>